<dbReference type="GO" id="GO:0000271">
    <property type="term" value="P:polysaccharide biosynthetic process"/>
    <property type="evidence" value="ECO:0007669"/>
    <property type="project" value="TreeGrafter"/>
</dbReference>
<dbReference type="GO" id="GO:0030170">
    <property type="term" value="F:pyridoxal phosphate binding"/>
    <property type="evidence" value="ECO:0007669"/>
    <property type="project" value="TreeGrafter"/>
</dbReference>
<comment type="cofactor">
    <cofactor evidence="1">
        <name>pyridoxal 5'-phosphate</name>
        <dbReference type="ChEBI" id="CHEBI:597326"/>
    </cofactor>
</comment>
<evidence type="ECO:0000256" key="4">
    <source>
        <dbReference type="RuleBase" id="RU004508"/>
    </source>
</evidence>
<comment type="caution">
    <text evidence="5">The sequence shown here is derived from an EMBL/GenBank/DDBJ whole genome shotgun (WGS) entry which is preliminary data.</text>
</comment>
<dbReference type="RefSeq" id="WP_192749301.1">
    <property type="nucleotide sequence ID" value="NZ_BAABJL010000002.1"/>
</dbReference>
<organism evidence="5 6">
    <name type="scientific">Actinopolymorpha pittospori</name>
    <dbReference type="NCBI Taxonomy" id="648752"/>
    <lineage>
        <taxon>Bacteria</taxon>
        <taxon>Bacillati</taxon>
        <taxon>Actinomycetota</taxon>
        <taxon>Actinomycetes</taxon>
        <taxon>Propionibacteriales</taxon>
        <taxon>Actinopolymorphaceae</taxon>
        <taxon>Actinopolymorpha</taxon>
    </lineage>
</organism>
<sequence length="415" mass="44256">MSADQLALLGGVPVRTAPFPAWPPATDEAVQAVAEVAKAGVWSDAEGPVKTRFEQEFATYHGARHGLGVCNGTISLEIPLKALGIGSGDEVIVPGYTFLATATAVLGVDALPIFADVDPDYVCLDPDAVEAAITPRTRAIIPVHLAGHPADMDRLNDLAARHGLAVIEDAAHAHGASWRGQRVGSFGTFGSWSFQASKNMTSGEGGMLVTSDDALADLAWSFHHCGRSRDGQWYDHAILGGNYRLTEFQSAILLTQLATLDDDLVRRERGAAVLDAGLAPIEGLSPLARDPRCTMHGYHLYQFRYDPAGFGGLPRERFVAALRAEGVPVSVGYGLPLDRQGVFANRRFDLKATGFDPSYAATDYGSLDLPVTQRFCEELVWIPQQVLLGSRADLADIVAAAEKVSAAAHTLVEAT</sequence>
<evidence type="ECO:0000256" key="1">
    <source>
        <dbReference type="ARBA" id="ARBA00001933"/>
    </source>
</evidence>
<dbReference type="SUPFAM" id="SSF53383">
    <property type="entry name" value="PLP-dependent transferases"/>
    <property type="match status" value="1"/>
</dbReference>
<feature type="active site" description="Proton acceptor" evidence="2">
    <location>
        <position position="198"/>
    </location>
</feature>
<dbReference type="InterPro" id="IPR000653">
    <property type="entry name" value="DegT/StrS_aminotransferase"/>
</dbReference>
<dbReference type="GO" id="GO:0008483">
    <property type="term" value="F:transaminase activity"/>
    <property type="evidence" value="ECO:0007669"/>
    <property type="project" value="TreeGrafter"/>
</dbReference>
<dbReference type="Proteomes" id="UP000638648">
    <property type="component" value="Unassembled WGS sequence"/>
</dbReference>
<keyword evidence="3 4" id="KW-0663">Pyridoxal phosphate</keyword>
<accession>A0A927R6W0</accession>
<keyword evidence="6" id="KW-1185">Reference proteome</keyword>
<feature type="modified residue" description="N6-(pyridoxal phosphate)lysine" evidence="3">
    <location>
        <position position="198"/>
    </location>
</feature>
<name>A0A927R6W0_9ACTN</name>
<gene>
    <name evidence="5" type="ORF">HEB94_001710</name>
</gene>
<dbReference type="PANTHER" id="PTHR30244:SF34">
    <property type="entry name" value="DTDP-4-AMINO-4,6-DIDEOXYGALACTOSE TRANSAMINASE"/>
    <property type="match status" value="1"/>
</dbReference>
<evidence type="ECO:0000256" key="3">
    <source>
        <dbReference type="PIRSR" id="PIRSR000390-2"/>
    </source>
</evidence>
<dbReference type="EMBL" id="JADBEM010000001">
    <property type="protein sequence ID" value="MBE1604862.1"/>
    <property type="molecule type" value="Genomic_DNA"/>
</dbReference>
<dbReference type="AlphaFoldDB" id="A0A927R6W0"/>
<dbReference type="PANTHER" id="PTHR30244">
    <property type="entry name" value="TRANSAMINASE"/>
    <property type="match status" value="1"/>
</dbReference>
<dbReference type="Gene3D" id="3.40.640.10">
    <property type="entry name" value="Type I PLP-dependent aspartate aminotransferase-like (Major domain)"/>
    <property type="match status" value="1"/>
</dbReference>
<dbReference type="PIRSF" id="PIRSF000390">
    <property type="entry name" value="PLP_StrS"/>
    <property type="match status" value="1"/>
</dbReference>
<reference evidence="5" key="1">
    <citation type="submission" date="2020-10" db="EMBL/GenBank/DDBJ databases">
        <title>Sequencing the genomes of 1000 actinobacteria strains.</title>
        <authorList>
            <person name="Klenk H.-P."/>
        </authorList>
    </citation>
    <scope>NUCLEOTIDE SEQUENCE</scope>
    <source>
        <strain evidence="5">DSM 45354</strain>
    </source>
</reference>
<dbReference type="Gene3D" id="3.90.1150.10">
    <property type="entry name" value="Aspartate Aminotransferase, domain 1"/>
    <property type="match status" value="1"/>
</dbReference>
<dbReference type="Pfam" id="PF01041">
    <property type="entry name" value="DegT_DnrJ_EryC1"/>
    <property type="match status" value="1"/>
</dbReference>
<dbReference type="InterPro" id="IPR015421">
    <property type="entry name" value="PyrdxlP-dep_Trfase_major"/>
</dbReference>
<protein>
    <submittedName>
        <fullName evidence="5">dTDP-4-amino-4,6-dideoxygalactose transaminase</fullName>
    </submittedName>
</protein>
<evidence type="ECO:0000256" key="2">
    <source>
        <dbReference type="PIRSR" id="PIRSR000390-1"/>
    </source>
</evidence>
<dbReference type="InterPro" id="IPR015424">
    <property type="entry name" value="PyrdxlP-dep_Trfase"/>
</dbReference>
<dbReference type="InterPro" id="IPR015422">
    <property type="entry name" value="PyrdxlP-dep_Trfase_small"/>
</dbReference>
<evidence type="ECO:0000313" key="6">
    <source>
        <dbReference type="Proteomes" id="UP000638648"/>
    </source>
</evidence>
<comment type="similarity">
    <text evidence="4">Belongs to the DegT/DnrJ/EryC1 family.</text>
</comment>
<dbReference type="CDD" id="cd00616">
    <property type="entry name" value="AHBA_syn"/>
    <property type="match status" value="1"/>
</dbReference>
<evidence type="ECO:0000313" key="5">
    <source>
        <dbReference type="EMBL" id="MBE1604862.1"/>
    </source>
</evidence>
<proteinExistence type="inferred from homology"/>